<dbReference type="EMBL" id="MVGC01000139">
    <property type="protein sequence ID" value="RJE23019.1"/>
    <property type="molecule type" value="Genomic_DNA"/>
</dbReference>
<gene>
    <name evidence="9" type="ORF">PHISCL_04624</name>
</gene>
<feature type="compositionally biased region" description="Polar residues" evidence="6">
    <location>
        <begin position="345"/>
        <end position="354"/>
    </location>
</feature>
<keyword evidence="10" id="KW-1185">Reference proteome</keyword>
<keyword evidence="2 7" id="KW-0812">Transmembrane</keyword>
<dbReference type="PANTHER" id="PTHR33048">
    <property type="entry name" value="PTH11-LIKE INTEGRAL MEMBRANE PROTEIN (AFU_ORTHOLOGUE AFUA_5G11245)"/>
    <property type="match status" value="1"/>
</dbReference>
<feature type="transmembrane region" description="Helical" evidence="7">
    <location>
        <begin position="120"/>
        <end position="141"/>
    </location>
</feature>
<evidence type="ECO:0000256" key="5">
    <source>
        <dbReference type="ARBA" id="ARBA00038359"/>
    </source>
</evidence>
<organism evidence="9 10">
    <name type="scientific">Aspergillus sclerotialis</name>
    <dbReference type="NCBI Taxonomy" id="2070753"/>
    <lineage>
        <taxon>Eukaryota</taxon>
        <taxon>Fungi</taxon>
        <taxon>Dikarya</taxon>
        <taxon>Ascomycota</taxon>
        <taxon>Pezizomycotina</taxon>
        <taxon>Eurotiomycetes</taxon>
        <taxon>Eurotiomycetidae</taxon>
        <taxon>Eurotiales</taxon>
        <taxon>Aspergillaceae</taxon>
        <taxon>Aspergillus</taxon>
        <taxon>Aspergillus subgen. Polypaecilum</taxon>
    </lineage>
</organism>
<dbReference type="InterPro" id="IPR052337">
    <property type="entry name" value="SAT4-like"/>
</dbReference>
<feature type="transmembrane region" description="Helical" evidence="7">
    <location>
        <begin position="170"/>
        <end position="190"/>
    </location>
</feature>
<evidence type="ECO:0000256" key="3">
    <source>
        <dbReference type="ARBA" id="ARBA00022989"/>
    </source>
</evidence>
<evidence type="ECO:0000256" key="1">
    <source>
        <dbReference type="ARBA" id="ARBA00004141"/>
    </source>
</evidence>
<evidence type="ECO:0000256" key="4">
    <source>
        <dbReference type="ARBA" id="ARBA00023136"/>
    </source>
</evidence>
<keyword evidence="4 7" id="KW-0472">Membrane</keyword>
<feature type="transmembrane region" description="Helical" evidence="7">
    <location>
        <begin position="250"/>
        <end position="269"/>
    </location>
</feature>
<feature type="region of interest" description="Disordered" evidence="6">
    <location>
        <begin position="323"/>
        <end position="354"/>
    </location>
</feature>
<feature type="transmembrane region" description="Helical" evidence="7">
    <location>
        <begin position="6"/>
        <end position="26"/>
    </location>
</feature>
<dbReference type="GO" id="GO:0016020">
    <property type="term" value="C:membrane"/>
    <property type="evidence" value="ECO:0007669"/>
    <property type="project" value="UniProtKB-SubCell"/>
</dbReference>
<comment type="caution">
    <text evidence="9">The sequence shown here is derived from an EMBL/GenBank/DDBJ whole genome shotgun (WGS) entry which is preliminary data.</text>
</comment>
<evidence type="ECO:0000256" key="6">
    <source>
        <dbReference type="SAM" id="MobiDB-lite"/>
    </source>
</evidence>
<dbReference type="Proteomes" id="UP000266188">
    <property type="component" value="Unassembled WGS sequence"/>
</dbReference>
<comment type="similarity">
    <text evidence="5">Belongs to the SAT4 family.</text>
</comment>
<keyword evidence="3 7" id="KW-1133">Transmembrane helix</keyword>
<feature type="compositionally biased region" description="Polar residues" evidence="6">
    <location>
        <begin position="274"/>
        <end position="283"/>
    </location>
</feature>
<dbReference type="Pfam" id="PF20684">
    <property type="entry name" value="Fung_rhodopsin"/>
    <property type="match status" value="1"/>
</dbReference>
<dbReference type="OrthoDB" id="4682787at2759"/>
<feature type="transmembrane region" description="Helical" evidence="7">
    <location>
        <begin position="47"/>
        <end position="67"/>
    </location>
</feature>
<accession>A0A3A2ZIE0</accession>
<feature type="domain" description="Rhodopsin" evidence="8">
    <location>
        <begin position="26"/>
        <end position="266"/>
    </location>
</feature>
<evidence type="ECO:0000313" key="9">
    <source>
        <dbReference type="EMBL" id="RJE23019.1"/>
    </source>
</evidence>
<dbReference type="AlphaFoldDB" id="A0A3A2ZIE0"/>
<feature type="region of interest" description="Disordered" evidence="6">
    <location>
        <begin position="274"/>
        <end position="294"/>
    </location>
</feature>
<reference evidence="10" key="1">
    <citation type="submission" date="2017-02" db="EMBL/GenBank/DDBJ databases">
        <authorList>
            <person name="Tafer H."/>
            <person name="Lopandic K."/>
        </authorList>
    </citation>
    <scope>NUCLEOTIDE SEQUENCE [LARGE SCALE GENOMIC DNA]</scope>
    <source>
        <strain evidence="10">CBS 366.77</strain>
    </source>
</reference>
<name>A0A3A2ZIE0_9EURO</name>
<dbReference type="InterPro" id="IPR049326">
    <property type="entry name" value="Rhodopsin_dom_fungi"/>
</dbReference>
<protein>
    <submittedName>
        <fullName evidence="9">Integral membrane protein</fullName>
    </submittedName>
</protein>
<comment type="subcellular location">
    <subcellularLocation>
        <location evidence="1">Membrane</location>
        <topology evidence="1">Multi-pass membrane protein</topology>
    </subcellularLocation>
</comment>
<evidence type="ECO:0000256" key="7">
    <source>
        <dbReference type="SAM" id="Phobius"/>
    </source>
</evidence>
<proteinExistence type="inferred from homology"/>
<evidence type="ECO:0000256" key="2">
    <source>
        <dbReference type="ARBA" id="ARBA00022692"/>
    </source>
</evidence>
<sequence length="354" mass="39413">MSSDRGYVIEAVSWVLFALSLILVLLRIWTRTRIIRSLGWDDASICLAMACATLNTVMATISTHYGTGRHATELSSFQQMESTKYNWLSQGFHVMSTNWGKVGVALFLRRILHKIKGHQAILYTFGVILTIVNAVCVGTIYGQCSPTQRLWNHGVEGSCWDPHVQKDYAFFQGSFSAFSDLFLAIYPLFTISGLQMALKVKLGLGFVLSLGIVAMVAGIVKTVYLASLSSRTDYSYDTVDLVIWMAVEEYMIIMGACIPTLTPLFNIVVQKSTSKGTRSNPYGASNPRASHRHPFRSTGYAQFASDSHEYPLRDYHNDLWVPTSSKRSDRDSDEVEQGLGIMKTTEVQVQADGN</sequence>
<dbReference type="STRING" id="2070753.A0A3A2ZIE0"/>
<dbReference type="PANTHER" id="PTHR33048:SF164">
    <property type="entry name" value="INTEGRAL MEMBRANE PROTEIN-RELATED"/>
    <property type="match status" value="1"/>
</dbReference>
<evidence type="ECO:0000259" key="8">
    <source>
        <dbReference type="Pfam" id="PF20684"/>
    </source>
</evidence>
<evidence type="ECO:0000313" key="10">
    <source>
        <dbReference type="Proteomes" id="UP000266188"/>
    </source>
</evidence>
<feature type="transmembrane region" description="Helical" evidence="7">
    <location>
        <begin position="202"/>
        <end position="226"/>
    </location>
</feature>